<gene>
    <name evidence="2" type="ORF">PHYSODRAFT_420922</name>
</gene>
<feature type="non-terminal residue" evidence="2">
    <location>
        <position position="210"/>
    </location>
</feature>
<reference evidence="2 3" key="1">
    <citation type="journal article" date="2006" name="Science">
        <title>Phytophthora genome sequences uncover evolutionary origins and mechanisms of pathogenesis.</title>
        <authorList>
            <person name="Tyler B.M."/>
            <person name="Tripathy S."/>
            <person name="Zhang X."/>
            <person name="Dehal P."/>
            <person name="Jiang R.H."/>
            <person name="Aerts A."/>
            <person name="Arredondo F.D."/>
            <person name="Baxter L."/>
            <person name="Bensasson D."/>
            <person name="Beynon J.L."/>
            <person name="Chapman J."/>
            <person name="Damasceno C.M."/>
            <person name="Dorrance A.E."/>
            <person name="Dou D."/>
            <person name="Dickerman A.W."/>
            <person name="Dubchak I.L."/>
            <person name="Garbelotto M."/>
            <person name="Gijzen M."/>
            <person name="Gordon S.G."/>
            <person name="Govers F."/>
            <person name="Grunwald N.J."/>
            <person name="Huang W."/>
            <person name="Ivors K.L."/>
            <person name="Jones R.W."/>
            <person name="Kamoun S."/>
            <person name="Krampis K."/>
            <person name="Lamour K.H."/>
            <person name="Lee M.K."/>
            <person name="McDonald W.H."/>
            <person name="Medina M."/>
            <person name="Meijer H.J."/>
            <person name="Nordberg E.K."/>
            <person name="Maclean D.J."/>
            <person name="Ospina-Giraldo M.D."/>
            <person name="Morris P.F."/>
            <person name="Phuntumart V."/>
            <person name="Putnam N.H."/>
            <person name="Rash S."/>
            <person name="Rose J.K."/>
            <person name="Sakihama Y."/>
            <person name="Salamov A.A."/>
            <person name="Savidor A."/>
            <person name="Scheuring C.F."/>
            <person name="Smith B.M."/>
            <person name="Sobral B.W."/>
            <person name="Terry A."/>
            <person name="Torto-Alalibo T.A."/>
            <person name="Win J."/>
            <person name="Xu Z."/>
            <person name="Zhang H."/>
            <person name="Grigoriev I.V."/>
            <person name="Rokhsar D.S."/>
            <person name="Boore J.L."/>
        </authorList>
    </citation>
    <scope>NUCLEOTIDE SEQUENCE [LARGE SCALE GENOMIC DNA]</scope>
    <source>
        <strain evidence="2 3">P6497</strain>
    </source>
</reference>
<evidence type="ECO:0000313" key="2">
    <source>
        <dbReference type="EMBL" id="EGZ13069.1"/>
    </source>
</evidence>
<protein>
    <submittedName>
        <fullName evidence="2">Uncharacterized protein</fullName>
    </submittedName>
</protein>
<name>G4ZSY4_PHYSP</name>
<keyword evidence="3" id="KW-1185">Reference proteome</keyword>
<accession>G4ZSY4</accession>
<sequence length="210" mass="23077">PRTPSYFYLRPGAFNLVGFAYGKVEGALTRGATMKVKLVQSGRWAEESAQAVELLQEELTPRATSVKYVSSTTQDVAVEIYALQPCAGQSTSFVMAGEMKQIHDKVYNKFNGIDQPAARDATQLLDGIRSDELDETKILPLFDIGDFAIAEVSIQHILDYVYYKDGGRPHRSGAVFGETIFDKANAQQDPRGQPNTDVMLSDGLSDSDDD</sequence>
<evidence type="ECO:0000256" key="1">
    <source>
        <dbReference type="SAM" id="MobiDB-lite"/>
    </source>
</evidence>
<dbReference type="InParanoid" id="G4ZSY4"/>
<dbReference type="RefSeq" id="XP_009530498.1">
    <property type="nucleotide sequence ID" value="XM_009532203.1"/>
</dbReference>
<feature type="non-terminal residue" evidence="2">
    <location>
        <position position="1"/>
    </location>
</feature>
<dbReference type="KEGG" id="psoj:PHYSODRAFT_420922"/>
<dbReference type="EMBL" id="JH159156">
    <property type="protein sequence ID" value="EGZ13069.1"/>
    <property type="molecule type" value="Genomic_DNA"/>
</dbReference>
<feature type="region of interest" description="Disordered" evidence="1">
    <location>
        <begin position="185"/>
        <end position="210"/>
    </location>
</feature>
<dbReference type="AlphaFoldDB" id="G4ZSY4"/>
<dbReference type="Proteomes" id="UP000002640">
    <property type="component" value="Unassembled WGS sequence"/>
</dbReference>
<evidence type="ECO:0000313" key="3">
    <source>
        <dbReference type="Proteomes" id="UP000002640"/>
    </source>
</evidence>
<dbReference type="OMA" id="SSHAVCW"/>
<organism evidence="2 3">
    <name type="scientific">Phytophthora sojae (strain P6497)</name>
    <name type="common">Soybean stem and root rot agent</name>
    <name type="synonym">Phytophthora megasperma f. sp. glycines</name>
    <dbReference type="NCBI Taxonomy" id="1094619"/>
    <lineage>
        <taxon>Eukaryota</taxon>
        <taxon>Sar</taxon>
        <taxon>Stramenopiles</taxon>
        <taxon>Oomycota</taxon>
        <taxon>Peronosporomycetes</taxon>
        <taxon>Peronosporales</taxon>
        <taxon>Peronosporaceae</taxon>
        <taxon>Phytophthora</taxon>
    </lineage>
</organism>
<feature type="compositionally biased region" description="Polar residues" evidence="1">
    <location>
        <begin position="185"/>
        <end position="198"/>
    </location>
</feature>
<proteinExistence type="predicted"/>
<dbReference type="GeneID" id="20652142"/>